<gene>
    <name evidence="2" type="ORF">GEV02_20315</name>
</gene>
<protein>
    <submittedName>
        <fullName evidence="2">Uncharacterized protein</fullName>
    </submittedName>
</protein>
<sequence length="142" mass="15917">MAQTFHKQSIGYNPLLSARDWTVWGCILAGCLAAGLLLNRWMPNEMVRHILIGSVIGQLPSLLTCLPVRGTVSAAGETAFMGRVQQFGFIPAGETGEGRIFHHKGPRWMRWDSNRIVIRSAGDVLHVTAPLYFYRRLKRAQK</sequence>
<feature type="transmembrane region" description="Helical" evidence="1">
    <location>
        <begin position="21"/>
        <end position="38"/>
    </location>
</feature>
<evidence type="ECO:0000313" key="3">
    <source>
        <dbReference type="Proteomes" id="UP000440498"/>
    </source>
</evidence>
<accession>A0A6A7N6F8</accession>
<dbReference type="AlphaFoldDB" id="A0A6A7N6F8"/>
<evidence type="ECO:0000313" key="2">
    <source>
        <dbReference type="EMBL" id="MQA40501.1"/>
    </source>
</evidence>
<evidence type="ECO:0000256" key="1">
    <source>
        <dbReference type="SAM" id="Phobius"/>
    </source>
</evidence>
<dbReference type="Proteomes" id="UP000440498">
    <property type="component" value="Unassembled WGS sequence"/>
</dbReference>
<keyword evidence="3" id="KW-1185">Reference proteome</keyword>
<keyword evidence="1" id="KW-0812">Transmembrane</keyword>
<proteinExistence type="predicted"/>
<dbReference type="PROSITE" id="PS51257">
    <property type="entry name" value="PROKAR_LIPOPROTEIN"/>
    <property type="match status" value="1"/>
</dbReference>
<dbReference type="RefSeq" id="WP_152839787.1">
    <property type="nucleotide sequence ID" value="NZ_WHUG01000008.1"/>
</dbReference>
<dbReference type="EMBL" id="WHUG01000008">
    <property type="protein sequence ID" value="MQA40501.1"/>
    <property type="molecule type" value="Genomic_DNA"/>
</dbReference>
<name>A0A6A7N6F8_9BURK</name>
<comment type="caution">
    <text evidence="2">The sequence shown here is derived from an EMBL/GenBank/DDBJ whole genome shotgun (WGS) entry which is preliminary data.</text>
</comment>
<keyword evidence="1" id="KW-1133">Transmembrane helix</keyword>
<organism evidence="2 3">
    <name type="scientific">Rugamonas aquatica</name>
    <dbReference type="NCBI Taxonomy" id="2743357"/>
    <lineage>
        <taxon>Bacteria</taxon>
        <taxon>Pseudomonadati</taxon>
        <taxon>Pseudomonadota</taxon>
        <taxon>Betaproteobacteria</taxon>
        <taxon>Burkholderiales</taxon>
        <taxon>Oxalobacteraceae</taxon>
        <taxon>Telluria group</taxon>
        <taxon>Rugamonas</taxon>
    </lineage>
</organism>
<reference evidence="2 3" key="1">
    <citation type="submission" date="2019-10" db="EMBL/GenBank/DDBJ databases">
        <title>Two novel species isolated from a subtropical stream in China.</title>
        <authorList>
            <person name="Lu H."/>
        </authorList>
    </citation>
    <scope>NUCLEOTIDE SEQUENCE [LARGE SCALE GENOMIC DNA]</scope>
    <source>
        <strain evidence="2 3">FT29W</strain>
    </source>
</reference>
<keyword evidence="1" id="KW-0472">Membrane</keyword>